<dbReference type="InterPro" id="IPR035965">
    <property type="entry name" value="PAS-like_dom_sf"/>
</dbReference>
<evidence type="ECO:0000313" key="12">
    <source>
        <dbReference type="Proteomes" id="UP001165384"/>
    </source>
</evidence>
<evidence type="ECO:0000256" key="2">
    <source>
        <dbReference type="ARBA" id="ARBA00012438"/>
    </source>
</evidence>
<feature type="compositionally biased region" description="Pro residues" evidence="5">
    <location>
        <begin position="782"/>
        <end position="791"/>
    </location>
</feature>
<dbReference type="CDD" id="cd16922">
    <property type="entry name" value="HATPase_EvgS-ArcB-TorS-like"/>
    <property type="match status" value="1"/>
</dbReference>
<dbReference type="PROSITE" id="PS50110">
    <property type="entry name" value="RESPONSE_REGULATORY"/>
    <property type="match status" value="1"/>
</dbReference>
<evidence type="ECO:0000256" key="5">
    <source>
        <dbReference type="SAM" id="MobiDB-lite"/>
    </source>
</evidence>
<dbReference type="Pfam" id="PF11845">
    <property type="entry name" value="Tll0287-like"/>
    <property type="match status" value="1"/>
</dbReference>
<evidence type="ECO:0000256" key="6">
    <source>
        <dbReference type="SAM" id="Phobius"/>
    </source>
</evidence>
<keyword evidence="11" id="KW-0067">ATP-binding</keyword>
<dbReference type="CDD" id="cd00082">
    <property type="entry name" value="HisKA"/>
    <property type="match status" value="1"/>
</dbReference>
<dbReference type="Gene3D" id="3.40.50.2300">
    <property type="match status" value="1"/>
</dbReference>
<dbReference type="NCBIfam" id="TIGR00229">
    <property type="entry name" value="sensory_box"/>
    <property type="match status" value="1"/>
</dbReference>
<evidence type="ECO:0000256" key="4">
    <source>
        <dbReference type="PROSITE-ProRule" id="PRU00169"/>
    </source>
</evidence>
<evidence type="ECO:0000259" key="7">
    <source>
        <dbReference type="PROSITE" id="PS50109"/>
    </source>
</evidence>
<keyword evidence="6" id="KW-0812">Transmembrane</keyword>
<dbReference type="InterPro" id="IPR004358">
    <property type="entry name" value="Sig_transdc_His_kin-like_C"/>
</dbReference>
<feature type="domain" description="Histidine kinase" evidence="7">
    <location>
        <begin position="419"/>
        <end position="636"/>
    </location>
</feature>
<evidence type="ECO:0000259" key="10">
    <source>
        <dbReference type="PROSITE" id="PS50113"/>
    </source>
</evidence>
<feature type="modified residue" description="4-aspartylphosphate" evidence="4">
    <location>
        <position position="709"/>
    </location>
</feature>
<dbReference type="EC" id="2.7.13.3" evidence="2"/>
<evidence type="ECO:0000313" key="11">
    <source>
        <dbReference type="EMBL" id="MCG2577300.1"/>
    </source>
</evidence>
<dbReference type="EMBL" id="JAKLTN010000002">
    <property type="protein sequence ID" value="MCG2577300.1"/>
    <property type="molecule type" value="Genomic_DNA"/>
</dbReference>
<proteinExistence type="predicted"/>
<dbReference type="PROSITE" id="PS50113">
    <property type="entry name" value="PAC"/>
    <property type="match status" value="1"/>
</dbReference>
<accession>A0ABS9K2C6</accession>
<dbReference type="InterPro" id="IPR001610">
    <property type="entry name" value="PAC"/>
</dbReference>
<keyword evidence="12" id="KW-1185">Reference proteome</keyword>
<dbReference type="InterPro" id="IPR011006">
    <property type="entry name" value="CheY-like_superfamily"/>
</dbReference>
<dbReference type="InterPro" id="IPR003661">
    <property type="entry name" value="HisK_dim/P_dom"/>
</dbReference>
<evidence type="ECO:0000259" key="8">
    <source>
        <dbReference type="PROSITE" id="PS50110"/>
    </source>
</evidence>
<dbReference type="RefSeq" id="WP_275710238.1">
    <property type="nucleotide sequence ID" value="NZ_JAKLTN010000002.1"/>
</dbReference>
<reference evidence="11" key="1">
    <citation type="submission" date="2022-01" db="EMBL/GenBank/DDBJ databases">
        <authorList>
            <person name="Jo J.-H."/>
            <person name="Im W.-T."/>
        </authorList>
    </citation>
    <scope>NUCLEOTIDE SEQUENCE</scope>
    <source>
        <strain evidence="11">XY25</strain>
    </source>
</reference>
<sequence>MPTGDKQPLPLAGLAGTLLAIAVWSILVLLSALAQREQLNRAAAELARIDAVANLKKDMAIRKWASSVEGVFIREERVPPINSLDEEERLTALRGNGEQLRLVSVTPIHLLLAIQGQTNANAETGSKERLTSNQLRNIQNAPDEWEKQALEALNRGAKMVTENLPKKGGHGLMRAMIPMKMEAECLECHRDTLIPVGGLRGGASVTIDLNTYRSAQEPTWRAIRLWHSGIWLLGIATILLLHYISRRRAADLQRVDLARRENETAFAAMAEGAVITDADATILWVNDAFCRISGYSRDEVIGSNPRMLKSGLHDRDFYAALWGQLSATGHWRGEIWNRRKNGEIFPEEISMQALRGPNGKIRRYISIFSDITERKKNENELARHREHLEELVRQRTEELTIARDQAEAANRSKSLFLANMSHELRTPLNAVIGFSQLMENDPSLSTAQQRRLEIINHSGHHLLTLINDILELSKIESGKMQVSPEEVDLQHLLEQVVDMMRLRAEQLGLYLALETDRLTPAVVDPGMLRQILLNLLSNALKFTPAGQVIVSARAMPIDAGQIRLEFGVRDTGIGISPEDCQRIFSSFEQVGSAHQGGTGLGLSISRRYVQMLGGELAVDSVPGKGSYFHFTIVAAVADMAPPQRPHPDILRLPPGERGKRILIVDDGLESRLLVRSLLEPLGFAVAEASNLVEARRSIADTLPDLILLDWFLPDGQGLDLIRNLPEPRPRVVMLTANAMAETRAQSLAAGADDFLSKPFENAGLFHIIEHQLGLTFQRSQPTRPPSPPPVPDADALTSLPDALRTQLVQAAISLNPDEITAAVARVAEVAPELAAALSDISNRRRYPALWELLGIMDKES</sequence>
<dbReference type="InterPro" id="IPR036097">
    <property type="entry name" value="HisK_dim/P_sf"/>
</dbReference>
<name>A0ABS9K2C6_9RHOO</name>
<dbReference type="PRINTS" id="PR00344">
    <property type="entry name" value="BCTRLSENSOR"/>
</dbReference>
<dbReference type="Proteomes" id="UP001165384">
    <property type="component" value="Unassembled WGS sequence"/>
</dbReference>
<protein>
    <recommendedName>
        <fullName evidence="2">histidine kinase</fullName>
        <ecNumber evidence="2">2.7.13.3</ecNumber>
    </recommendedName>
</protein>
<dbReference type="PROSITE" id="PS50109">
    <property type="entry name" value="HIS_KIN"/>
    <property type="match status" value="1"/>
</dbReference>
<dbReference type="PANTHER" id="PTHR45339:SF5">
    <property type="entry name" value="HISTIDINE KINASE"/>
    <property type="match status" value="1"/>
</dbReference>
<dbReference type="SMART" id="SM00091">
    <property type="entry name" value="PAS"/>
    <property type="match status" value="1"/>
</dbReference>
<comment type="catalytic activity">
    <reaction evidence="1">
        <text>ATP + protein L-histidine = ADP + protein N-phospho-L-histidine.</text>
        <dbReference type="EC" id="2.7.13.3"/>
    </reaction>
</comment>
<dbReference type="Gene3D" id="1.10.287.130">
    <property type="match status" value="1"/>
</dbReference>
<evidence type="ECO:0000256" key="3">
    <source>
        <dbReference type="ARBA" id="ARBA00022553"/>
    </source>
</evidence>
<dbReference type="PROSITE" id="PS50112">
    <property type="entry name" value="PAS"/>
    <property type="match status" value="1"/>
</dbReference>
<dbReference type="InterPro" id="IPR021796">
    <property type="entry name" value="Tll0287-like_dom"/>
</dbReference>
<dbReference type="SUPFAM" id="SSF55785">
    <property type="entry name" value="PYP-like sensor domain (PAS domain)"/>
    <property type="match status" value="1"/>
</dbReference>
<keyword evidence="11" id="KW-0547">Nucleotide-binding</keyword>
<organism evidence="11 12">
    <name type="scientific">Dechloromonas hankyongensis</name>
    <dbReference type="NCBI Taxonomy" id="2908002"/>
    <lineage>
        <taxon>Bacteria</taxon>
        <taxon>Pseudomonadati</taxon>
        <taxon>Pseudomonadota</taxon>
        <taxon>Betaproteobacteria</taxon>
        <taxon>Rhodocyclales</taxon>
        <taxon>Azonexaceae</taxon>
        <taxon>Dechloromonas</taxon>
    </lineage>
</organism>
<dbReference type="Pfam" id="PF00072">
    <property type="entry name" value="Response_reg"/>
    <property type="match status" value="1"/>
</dbReference>
<dbReference type="Pfam" id="PF02518">
    <property type="entry name" value="HATPase_c"/>
    <property type="match status" value="1"/>
</dbReference>
<keyword evidence="3 4" id="KW-0597">Phosphoprotein</keyword>
<dbReference type="InterPro" id="IPR005467">
    <property type="entry name" value="His_kinase_dom"/>
</dbReference>
<evidence type="ECO:0000256" key="1">
    <source>
        <dbReference type="ARBA" id="ARBA00000085"/>
    </source>
</evidence>
<keyword evidence="6" id="KW-1133">Transmembrane helix</keyword>
<feature type="region of interest" description="Disordered" evidence="5">
    <location>
        <begin position="777"/>
        <end position="796"/>
    </location>
</feature>
<feature type="transmembrane region" description="Helical" evidence="6">
    <location>
        <begin position="225"/>
        <end position="244"/>
    </location>
</feature>
<feature type="domain" description="PAC" evidence="10">
    <location>
        <begin position="331"/>
        <end position="383"/>
    </location>
</feature>
<dbReference type="SUPFAM" id="SSF52172">
    <property type="entry name" value="CheY-like"/>
    <property type="match status" value="1"/>
</dbReference>
<dbReference type="SUPFAM" id="SSF47384">
    <property type="entry name" value="Homodimeric domain of signal transducing histidine kinase"/>
    <property type="match status" value="1"/>
</dbReference>
<dbReference type="GO" id="GO:0005524">
    <property type="term" value="F:ATP binding"/>
    <property type="evidence" value="ECO:0007669"/>
    <property type="project" value="UniProtKB-KW"/>
</dbReference>
<dbReference type="Gene3D" id="3.30.565.10">
    <property type="entry name" value="Histidine kinase-like ATPase, C-terminal domain"/>
    <property type="match status" value="1"/>
</dbReference>
<dbReference type="SMART" id="SM00388">
    <property type="entry name" value="HisKA"/>
    <property type="match status" value="1"/>
</dbReference>
<dbReference type="SUPFAM" id="SSF55874">
    <property type="entry name" value="ATPase domain of HSP90 chaperone/DNA topoisomerase II/histidine kinase"/>
    <property type="match status" value="1"/>
</dbReference>
<dbReference type="PANTHER" id="PTHR45339">
    <property type="entry name" value="HYBRID SIGNAL TRANSDUCTION HISTIDINE KINASE J"/>
    <property type="match status" value="1"/>
</dbReference>
<dbReference type="Pfam" id="PF13426">
    <property type="entry name" value="PAS_9"/>
    <property type="match status" value="1"/>
</dbReference>
<dbReference type="InterPro" id="IPR001789">
    <property type="entry name" value="Sig_transdc_resp-reg_receiver"/>
</dbReference>
<dbReference type="InterPro" id="IPR003594">
    <property type="entry name" value="HATPase_dom"/>
</dbReference>
<dbReference type="SMART" id="SM00387">
    <property type="entry name" value="HATPase_c"/>
    <property type="match status" value="1"/>
</dbReference>
<keyword evidence="6" id="KW-0472">Membrane</keyword>
<dbReference type="InterPro" id="IPR000014">
    <property type="entry name" value="PAS"/>
</dbReference>
<comment type="caution">
    <text evidence="11">The sequence shown here is derived from an EMBL/GenBank/DDBJ whole genome shotgun (WGS) entry which is preliminary data.</text>
</comment>
<gene>
    <name evidence="11" type="ORF">LZ012_09870</name>
</gene>
<dbReference type="InterPro" id="IPR036890">
    <property type="entry name" value="HATPase_C_sf"/>
</dbReference>
<dbReference type="Gene3D" id="3.30.450.20">
    <property type="entry name" value="PAS domain"/>
    <property type="match status" value="1"/>
</dbReference>
<dbReference type="CDD" id="cd00130">
    <property type="entry name" value="PAS"/>
    <property type="match status" value="1"/>
</dbReference>
<dbReference type="Pfam" id="PF00512">
    <property type="entry name" value="HisKA"/>
    <property type="match status" value="1"/>
</dbReference>
<feature type="domain" description="Response regulatory" evidence="8">
    <location>
        <begin position="660"/>
        <end position="772"/>
    </location>
</feature>
<dbReference type="CDD" id="cd00156">
    <property type="entry name" value="REC"/>
    <property type="match status" value="1"/>
</dbReference>
<dbReference type="SMART" id="SM00448">
    <property type="entry name" value="REC"/>
    <property type="match status" value="1"/>
</dbReference>
<dbReference type="InterPro" id="IPR000700">
    <property type="entry name" value="PAS-assoc_C"/>
</dbReference>
<evidence type="ECO:0000259" key="9">
    <source>
        <dbReference type="PROSITE" id="PS50112"/>
    </source>
</evidence>
<feature type="transmembrane region" description="Helical" evidence="6">
    <location>
        <begin position="12"/>
        <end position="33"/>
    </location>
</feature>
<feature type="domain" description="PAS" evidence="9">
    <location>
        <begin position="258"/>
        <end position="316"/>
    </location>
</feature>
<dbReference type="SMART" id="SM00086">
    <property type="entry name" value="PAC"/>
    <property type="match status" value="1"/>
</dbReference>